<evidence type="ECO:0000313" key="10">
    <source>
        <dbReference type="Proteomes" id="UP000236248"/>
    </source>
</evidence>
<evidence type="ECO:0000256" key="5">
    <source>
        <dbReference type="ARBA" id="ARBA00022989"/>
    </source>
</evidence>
<dbReference type="AlphaFoldDB" id="A0A2K5AS71"/>
<dbReference type="CDD" id="cd06261">
    <property type="entry name" value="TM_PBP2"/>
    <property type="match status" value="1"/>
</dbReference>
<proteinExistence type="inferred from homology"/>
<reference evidence="10" key="1">
    <citation type="submission" date="2018-01" db="EMBL/GenBank/DDBJ databases">
        <authorList>
            <person name="Kerou L M."/>
        </authorList>
    </citation>
    <scope>NUCLEOTIDE SEQUENCE [LARGE SCALE GENOMIC DNA]</scope>
    <source>
        <strain evidence="10">SCU2</strain>
    </source>
</reference>
<dbReference type="Proteomes" id="UP000236248">
    <property type="component" value="Chromosome NCAV"/>
</dbReference>
<protein>
    <submittedName>
        <fullName evidence="9">ABC-type nitrate/sulfonate/bicarbonate transport system, permease component</fullName>
    </submittedName>
</protein>
<feature type="transmembrane region" description="Helical" evidence="7">
    <location>
        <begin position="12"/>
        <end position="31"/>
    </location>
</feature>
<dbReference type="Pfam" id="PF00528">
    <property type="entry name" value="BPD_transp_1"/>
    <property type="match status" value="1"/>
</dbReference>
<organism evidence="9 10">
    <name type="scientific">Candidatus Nitrosocaldus cavascurensis</name>
    <dbReference type="NCBI Taxonomy" id="2058097"/>
    <lineage>
        <taxon>Archaea</taxon>
        <taxon>Nitrososphaerota</taxon>
        <taxon>Nitrososphaeria</taxon>
        <taxon>Candidatus Nitrosocaldales</taxon>
        <taxon>Candidatus Nitrosocaldaceae</taxon>
        <taxon>Candidatus Nitrosocaldus</taxon>
    </lineage>
</organism>
<dbReference type="PANTHER" id="PTHR30151">
    <property type="entry name" value="ALKANE SULFONATE ABC TRANSPORTER-RELATED, MEMBRANE SUBUNIT"/>
    <property type="match status" value="1"/>
</dbReference>
<keyword evidence="5 7" id="KW-1133">Transmembrane helix</keyword>
<keyword evidence="4 7" id="KW-0812">Transmembrane</keyword>
<dbReference type="GO" id="GO:0055085">
    <property type="term" value="P:transmembrane transport"/>
    <property type="evidence" value="ECO:0007669"/>
    <property type="project" value="InterPro"/>
</dbReference>
<feature type="transmembrane region" description="Helical" evidence="7">
    <location>
        <begin position="95"/>
        <end position="115"/>
    </location>
</feature>
<sequence>MKPSVRSLILKLVFYSSLLLVWYVIAGADILPDYVLPSPLDVAKEYASSSMRLLTALATSMQRLFLGFILSILAGFAFGYAMARSKALYDTVGSLVIALASLPSIVWVPIGMIWFGYSEAMIVFVIVSSTVFAFTLSTYTSIKNVPPIYIKAARNMGAKGINMLAYVIVPAATPNLLIGIRNAWSFSWRGLMNAEVVSGYLGLGFMLESAREVFNMAHVIAVVLIVMAIGLLVDAILFSRVERYVEQRWGLR</sequence>
<dbReference type="RefSeq" id="WP_103286857.1">
    <property type="nucleotide sequence ID" value="NZ_LT981265.1"/>
</dbReference>
<dbReference type="GO" id="GO:0005886">
    <property type="term" value="C:plasma membrane"/>
    <property type="evidence" value="ECO:0007669"/>
    <property type="project" value="UniProtKB-SubCell"/>
</dbReference>
<name>A0A2K5AS71_9ARCH</name>
<dbReference type="SUPFAM" id="SSF161098">
    <property type="entry name" value="MetI-like"/>
    <property type="match status" value="1"/>
</dbReference>
<keyword evidence="3" id="KW-1003">Cell membrane</keyword>
<dbReference type="EMBL" id="LT981265">
    <property type="protein sequence ID" value="SPC34500.1"/>
    <property type="molecule type" value="Genomic_DNA"/>
</dbReference>
<dbReference type="InterPro" id="IPR035906">
    <property type="entry name" value="MetI-like_sf"/>
</dbReference>
<accession>A0A2K5AS71</accession>
<dbReference type="GeneID" id="41595333"/>
<dbReference type="KEGG" id="ncv:NCAV_1334"/>
<feature type="transmembrane region" description="Helical" evidence="7">
    <location>
        <begin position="163"/>
        <end position="184"/>
    </location>
</feature>
<evidence type="ECO:0000256" key="7">
    <source>
        <dbReference type="RuleBase" id="RU363032"/>
    </source>
</evidence>
<feature type="transmembrane region" description="Helical" evidence="7">
    <location>
        <begin position="121"/>
        <end position="142"/>
    </location>
</feature>
<keyword evidence="10" id="KW-1185">Reference proteome</keyword>
<dbReference type="Gene3D" id="1.10.3720.10">
    <property type="entry name" value="MetI-like"/>
    <property type="match status" value="1"/>
</dbReference>
<dbReference type="InterPro" id="IPR000515">
    <property type="entry name" value="MetI-like"/>
</dbReference>
<feature type="transmembrane region" description="Helical" evidence="7">
    <location>
        <begin position="64"/>
        <end position="83"/>
    </location>
</feature>
<evidence type="ECO:0000256" key="4">
    <source>
        <dbReference type="ARBA" id="ARBA00022692"/>
    </source>
</evidence>
<comment type="subcellular location">
    <subcellularLocation>
        <location evidence="1 7">Cell membrane</location>
        <topology evidence="1 7">Multi-pass membrane protein</topology>
    </subcellularLocation>
</comment>
<evidence type="ECO:0000256" key="3">
    <source>
        <dbReference type="ARBA" id="ARBA00022475"/>
    </source>
</evidence>
<evidence type="ECO:0000256" key="1">
    <source>
        <dbReference type="ARBA" id="ARBA00004651"/>
    </source>
</evidence>
<keyword evidence="6 7" id="KW-0472">Membrane</keyword>
<evidence type="ECO:0000256" key="2">
    <source>
        <dbReference type="ARBA" id="ARBA00022448"/>
    </source>
</evidence>
<dbReference type="PANTHER" id="PTHR30151:SF0">
    <property type="entry name" value="ABC TRANSPORTER PERMEASE PROTEIN MJ0413-RELATED"/>
    <property type="match status" value="1"/>
</dbReference>
<evidence type="ECO:0000256" key="6">
    <source>
        <dbReference type="ARBA" id="ARBA00023136"/>
    </source>
</evidence>
<dbReference type="PROSITE" id="PS50928">
    <property type="entry name" value="ABC_TM1"/>
    <property type="match status" value="1"/>
</dbReference>
<comment type="similarity">
    <text evidence="7">Belongs to the binding-protein-dependent transport system permease family.</text>
</comment>
<gene>
    <name evidence="9" type="ORF">NCAV_1334</name>
</gene>
<evidence type="ECO:0000313" key="9">
    <source>
        <dbReference type="EMBL" id="SPC34500.1"/>
    </source>
</evidence>
<feature type="transmembrane region" description="Helical" evidence="7">
    <location>
        <begin position="216"/>
        <end position="238"/>
    </location>
</feature>
<evidence type="ECO:0000259" key="8">
    <source>
        <dbReference type="PROSITE" id="PS50928"/>
    </source>
</evidence>
<keyword evidence="2 7" id="KW-0813">Transport</keyword>
<feature type="domain" description="ABC transmembrane type-1" evidence="8">
    <location>
        <begin position="57"/>
        <end position="237"/>
    </location>
</feature>